<dbReference type="VEuPathDB" id="TriTrypDB:LMJLV39_320024100"/>
<dbReference type="OMA" id="TCSPVYG"/>
<sequence length="654" mass="71458">MGTIEGHNNYITVENLLYFSGLRFLAVRVPSPFAMAEPSTPAPPTETHCGLLVFALRDVLSQLPLPAPFDASAVSAKWRCVLAPTAEAGAGESPESLLLSEEELMPYLEAGVPVRASRMRAAAAHTACGPDSLSWLTDPRWTAFPKPQIALRRGWGAPGVDMHVSSFHKLISSFDEVFNHTRGVEVPLSRQELEAVGAATALVPRDVLEAEEVLDLQLFHRSDGCPPIPILGERLLWPSFITDGAVCDQATWVSQRGMVRHWHLNDCGEFAMQAALPLPVDHSDDGDAKVSLSDPKLRSPPSASPSSGGGSTTAMRIRSLLYPESTAAEAAVSPAVRSAHVPAMLVIFAPKGGYDWVLHDDEANMCGKTVALDLFQTPDEALPCDAALLPLLTVAVLESGGAPLIVPPNLAQTSIALRDCVVVEQYRISNLWLDDVSYFLHRCARWQASPIIYAYLQQDLQDDSFVGGQLVPYLIRVFEEHAEATSYHAAIRRRVVLSLHALAINQGHYGLPDSSRASLDRLLHGGNPEMHAVLQSAPYCASSSAEAPATMEEWLAVYWGMSWCWPKAGCVLRVPSIVHPLSARLTPLQQKAQYLPVVYPPMTCSPVYGSEKDSVEATVQQYFEMKELESKPKELTAYLRTRKMAKDDLLDDLF</sequence>
<evidence type="ECO:0000256" key="1">
    <source>
        <dbReference type="SAM" id="MobiDB-lite"/>
    </source>
</evidence>
<evidence type="ECO:0000313" key="3">
    <source>
        <dbReference type="Proteomes" id="UP000000542"/>
    </source>
</evidence>
<protein>
    <submittedName>
        <fullName evidence="2">Uncharacterized protein</fullName>
    </submittedName>
</protein>
<gene>
    <name evidence="2" type="ORF">LMJF_32_1790</name>
</gene>
<dbReference type="GeneID" id="5656294"/>
<keyword evidence="3" id="KW-1185">Reference proteome</keyword>
<dbReference type="VEuPathDB" id="TriTrypDB:LMJSD75_320024100"/>
<dbReference type="HOGENOM" id="CLU_453839_0_0_1"/>
<reference evidence="2 3" key="2">
    <citation type="journal article" date="2011" name="Genome Res.">
        <title>Chromosome and gene copy number variation allow major structural change between species and strains of Leishmania.</title>
        <authorList>
            <person name="Rogers M.B."/>
            <person name="Hilley J.D."/>
            <person name="Dickens N.J."/>
            <person name="Wilkes J."/>
            <person name="Bates P.A."/>
            <person name="Depledge D.P."/>
            <person name="Harris D."/>
            <person name="Her Y."/>
            <person name="Herzyk P."/>
            <person name="Imamura H."/>
            <person name="Otto T.D."/>
            <person name="Sanders M."/>
            <person name="Seeger K."/>
            <person name="Dujardin J.C."/>
            <person name="Berriman M."/>
            <person name="Smith D.F."/>
            <person name="Hertz-Fowler C."/>
            <person name="Mottram J.C."/>
        </authorList>
    </citation>
    <scope>NUCLEOTIDE SEQUENCE [LARGE SCALE GENOMIC DNA]</scope>
    <source>
        <strain evidence="3">MHOM/IL/81/Friedlin</strain>
    </source>
</reference>
<dbReference type="RefSeq" id="XP_001685497.1">
    <property type="nucleotide sequence ID" value="XM_001685445.1"/>
</dbReference>
<dbReference type="KEGG" id="lma:LMJF_32_1790"/>
<evidence type="ECO:0000313" key="2">
    <source>
        <dbReference type="EMBL" id="CAJ08701.1"/>
    </source>
</evidence>
<organism evidence="2 3">
    <name type="scientific">Leishmania major</name>
    <dbReference type="NCBI Taxonomy" id="5664"/>
    <lineage>
        <taxon>Eukaryota</taxon>
        <taxon>Discoba</taxon>
        <taxon>Euglenozoa</taxon>
        <taxon>Kinetoplastea</taxon>
        <taxon>Metakinetoplastina</taxon>
        <taxon>Trypanosomatida</taxon>
        <taxon>Trypanosomatidae</taxon>
        <taxon>Leishmaniinae</taxon>
        <taxon>Leishmania</taxon>
    </lineage>
</organism>
<dbReference type="InParanoid" id="Q4Q5A1"/>
<name>Q4Q5A1_LEIMA</name>
<dbReference type="eggNOG" id="ENOG502QW8Z">
    <property type="taxonomic scope" value="Eukaryota"/>
</dbReference>
<accession>Q4Q5A1</accession>
<dbReference type="VEuPathDB" id="TriTrypDB:LMJFC_320026600"/>
<dbReference type="EMBL" id="FR796428">
    <property type="protein sequence ID" value="CAJ08701.1"/>
    <property type="molecule type" value="Genomic_DNA"/>
</dbReference>
<dbReference type="AlphaFoldDB" id="Q4Q5A1"/>
<dbReference type="VEuPathDB" id="TriTrypDB:LmjF.32.1790"/>
<proteinExistence type="predicted"/>
<feature type="region of interest" description="Disordered" evidence="1">
    <location>
        <begin position="283"/>
        <end position="312"/>
    </location>
</feature>
<reference evidence="2 3" key="1">
    <citation type="journal article" date="2005" name="Science">
        <title>The genome of the kinetoplastid parasite, Leishmania major.</title>
        <authorList>
            <person name="Ivens A.C."/>
            <person name="Peacock C.S."/>
            <person name="Worthey E.A."/>
            <person name="Murphy L."/>
            <person name="Aggarwal G."/>
            <person name="Berriman M."/>
            <person name="Sisk E."/>
            <person name="Rajandream M.A."/>
            <person name="Adlem E."/>
            <person name="Aert R."/>
            <person name="Anupama A."/>
            <person name="Apostolou Z."/>
            <person name="Attipoe P."/>
            <person name="Bason N."/>
            <person name="Bauser C."/>
            <person name="Beck A."/>
            <person name="Beverley S.M."/>
            <person name="Bianchettin G."/>
            <person name="Borzym K."/>
            <person name="Bothe G."/>
            <person name="Bruschi C.V."/>
            <person name="Collins M."/>
            <person name="Cadag E."/>
            <person name="Ciarloni L."/>
            <person name="Clayton C."/>
            <person name="Coulson R.M."/>
            <person name="Cronin A."/>
            <person name="Cruz A.K."/>
            <person name="Davies R.M."/>
            <person name="De Gaudenzi J."/>
            <person name="Dobson D.E."/>
            <person name="Duesterhoeft A."/>
            <person name="Fazelina G."/>
            <person name="Fosker N."/>
            <person name="Frasch A.C."/>
            <person name="Fraser A."/>
            <person name="Fuchs M."/>
            <person name="Gabel C."/>
            <person name="Goble A."/>
            <person name="Goffeau A."/>
            <person name="Harris D."/>
            <person name="Hertz-Fowler C."/>
            <person name="Hilbert H."/>
            <person name="Horn D."/>
            <person name="Huang Y."/>
            <person name="Klages S."/>
            <person name="Knights A."/>
            <person name="Kube M."/>
            <person name="Larke N."/>
            <person name="Litvin L."/>
            <person name="Lord A."/>
            <person name="Louie T."/>
            <person name="Marra M."/>
            <person name="Masuy D."/>
            <person name="Matthews K."/>
            <person name="Michaeli S."/>
            <person name="Mottram J.C."/>
            <person name="Muller-Auer S."/>
            <person name="Munden H."/>
            <person name="Nelson S."/>
            <person name="Norbertczak H."/>
            <person name="Oliver K."/>
            <person name="O'neil S."/>
            <person name="Pentony M."/>
            <person name="Pohl T.M."/>
            <person name="Price C."/>
            <person name="Purnelle B."/>
            <person name="Quail M.A."/>
            <person name="Rabbinowitsch E."/>
            <person name="Reinhardt R."/>
            <person name="Rieger M."/>
            <person name="Rinta J."/>
            <person name="Robben J."/>
            <person name="Robertson L."/>
            <person name="Ruiz J.C."/>
            <person name="Rutter S."/>
            <person name="Saunders D."/>
            <person name="Schafer M."/>
            <person name="Schein J."/>
            <person name="Schwartz D.C."/>
            <person name="Seeger K."/>
            <person name="Seyler A."/>
            <person name="Sharp S."/>
            <person name="Shin H."/>
            <person name="Sivam D."/>
            <person name="Squares R."/>
            <person name="Squares S."/>
            <person name="Tosato V."/>
            <person name="Vogt C."/>
            <person name="Volckaert G."/>
            <person name="Wambutt R."/>
            <person name="Warren T."/>
            <person name="Wedler H."/>
            <person name="Woodward J."/>
            <person name="Zhou S."/>
            <person name="Zimmermann W."/>
            <person name="Smith D.F."/>
            <person name="Blackwell J.M."/>
            <person name="Stuart K.D."/>
            <person name="Barrell B."/>
            <person name="Myler P.J."/>
        </authorList>
    </citation>
    <scope>NUCLEOTIDE SEQUENCE [LARGE SCALE GENOMIC DNA]</scope>
    <source>
        <strain evidence="3">MHOM/IL/81/Friedlin</strain>
    </source>
</reference>
<dbReference type="Proteomes" id="UP000000542">
    <property type="component" value="Chromosome 32"/>
</dbReference>